<evidence type="ECO:0000313" key="19">
    <source>
        <dbReference type="EMBL" id="KAK7495062.1"/>
    </source>
</evidence>
<keyword evidence="6" id="KW-0418">Kinase</keyword>
<dbReference type="Pfam" id="PF01392">
    <property type="entry name" value="Fz"/>
    <property type="match status" value="1"/>
</dbReference>
<keyword evidence="4" id="KW-0808">Transferase</keyword>
<keyword evidence="15" id="KW-1133">Transmembrane helix</keyword>
<dbReference type="PRINTS" id="PR00018">
    <property type="entry name" value="KRINGLE"/>
</dbReference>
<dbReference type="FunFam" id="3.30.200.20:FF:000139">
    <property type="entry name" value="inactive tyrosine-protein kinase transmembrane receptor ROR1"/>
    <property type="match status" value="1"/>
</dbReference>
<feature type="compositionally biased region" description="Low complexity" evidence="14">
    <location>
        <begin position="599"/>
        <end position="625"/>
    </location>
</feature>
<dbReference type="InterPro" id="IPR000001">
    <property type="entry name" value="Kringle"/>
</dbReference>
<evidence type="ECO:0000259" key="16">
    <source>
        <dbReference type="PROSITE" id="PS50011"/>
    </source>
</evidence>
<dbReference type="InterPro" id="IPR000719">
    <property type="entry name" value="Prot_kinase_dom"/>
</dbReference>
<dbReference type="InterPro" id="IPR002011">
    <property type="entry name" value="Tyr_kinase_rcpt_2_CS"/>
</dbReference>
<evidence type="ECO:0000256" key="1">
    <source>
        <dbReference type="ARBA" id="ARBA00004479"/>
    </source>
</evidence>
<feature type="binding site" evidence="12">
    <location>
        <position position="343"/>
    </location>
    <ligand>
        <name>ATP</name>
        <dbReference type="ChEBI" id="CHEBI:30616"/>
    </ligand>
</feature>
<feature type="region of interest" description="Disordered" evidence="14">
    <location>
        <begin position="271"/>
        <end position="300"/>
    </location>
</feature>
<dbReference type="InterPro" id="IPR020635">
    <property type="entry name" value="Tyr_kinase_cat_dom"/>
</dbReference>
<feature type="domain" description="Protein kinase" evidence="16">
    <location>
        <begin position="309"/>
        <end position="584"/>
    </location>
</feature>
<feature type="compositionally biased region" description="Low complexity" evidence="14">
    <location>
        <begin position="664"/>
        <end position="677"/>
    </location>
</feature>
<dbReference type="PANTHER" id="PTHR24416:SF611">
    <property type="entry name" value="TYROSINE-PROTEIN KINASE TRANSMEMBRANE RECEPTOR ROR"/>
    <property type="match status" value="1"/>
</dbReference>
<dbReference type="PANTHER" id="PTHR24416">
    <property type="entry name" value="TYROSINE-PROTEIN KINASE RECEPTOR"/>
    <property type="match status" value="1"/>
</dbReference>
<dbReference type="Gene3D" id="1.10.510.10">
    <property type="entry name" value="Transferase(Phosphotransferase) domain 1"/>
    <property type="match status" value="1"/>
</dbReference>
<accession>A0ABD0L6H7</accession>
<comment type="caution">
    <text evidence="19">The sequence shown here is derived from an EMBL/GenBank/DDBJ whole genome shotgun (WGS) entry which is preliminary data.</text>
</comment>
<keyword evidence="2 13" id="KW-0597">Phosphoprotein</keyword>
<dbReference type="InterPro" id="IPR036790">
    <property type="entry name" value="Frizzled_dom_sf"/>
</dbReference>
<dbReference type="FunFam" id="1.10.510.10:FF:000116">
    <property type="entry name" value="inactive tyrosine-protein kinase transmembrane receptor ROR1"/>
    <property type="match status" value="1"/>
</dbReference>
<dbReference type="Pfam" id="PF07714">
    <property type="entry name" value="PK_Tyr_Ser-Thr"/>
    <property type="match status" value="1"/>
</dbReference>
<feature type="transmembrane region" description="Helical" evidence="15">
    <location>
        <begin position="241"/>
        <end position="265"/>
    </location>
</feature>
<feature type="domain" description="FZ" evidence="17">
    <location>
        <begin position="20"/>
        <end position="156"/>
    </location>
</feature>
<evidence type="ECO:0000256" key="6">
    <source>
        <dbReference type="ARBA" id="ARBA00022777"/>
    </source>
</evidence>
<dbReference type="AlphaFoldDB" id="A0ABD0L6H7"/>
<dbReference type="PROSITE" id="PS50011">
    <property type="entry name" value="PROTEIN_KINASE_DOM"/>
    <property type="match status" value="1"/>
</dbReference>
<dbReference type="InterPro" id="IPR038178">
    <property type="entry name" value="Kringle_sf"/>
</dbReference>
<evidence type="ECO:0000256" key="4">
    <source>
        <dbReference type="ARBA" id="ARBA00022679"/>
    </source>
</evidence>
<organism evidence="19 20">
    <name type="scientific">Batillaria attramentaria</name>
    <dbReference type="NCBI Taxonomy" id="370345"/>
    <lineage>
        <taxon>Eukaryota</taxon>
        <taxon>Metazoa</taxon>
        <taxon>Spiralia</taxon>
        <taxon>Lophotrochozoa</taxon>
        <taxon>Mollusca</taxon>
        <taxon>Gastropoda</taxon>
        <taxon>Caenogastropoda</taxon>
        <taxon>Sorbeoconcha</taxon>
        <taxon>Cerithioidea</taxon>
        <taxon>Batillariidae</taxon>
        <taxon>Batillaria</taxon>
    </lineage>
</organism>
<dbReference type="SMART" id="SM00130">
    <property type="entry name" value="KR"/>
    <property type="match status" value="1"/>
</dbReference>
<evidence type="ECO:0000256" key="5">
    <source>
        <dbReference type="ARBA" id="ARBA00022741"/>
    </source>
</evidence>
<dbReference type="GO" id="GO:0016020">
    <property type="term" value="C:membrane"/>
    <property type="evidence" value="ECO:0007669"/>
    <property type="project" value="UniProtKB-SubCell"/>
</dbReference>
<dbReference type="Gene3D" id="1.10.2000.10">
    <property type="entry name" value="Frizzled cysteine-rich domain"/>
    <property type="match status" value="1"/>
</dbReference>
<dbReference type="Gene3D" id="2.40.20.10">
    <property type="entry name" value="Plasminogen Kringle 4"/>
    <property type="match status" value="1"/>
</dbReference>
<feature type="region of interest" description="Disordered" evidence="14">
    <location>
        <begin position="744"/>
        <end position="801"/>
    </location>
</feature>
<reference evidence="19 20" key="1">
    <citation type="journal article" date="2023" name="Sci. Data">
        <title>Genome assembly of the Korean intertidal mud-creeper Batillaria attramentaria.</title>
        <authorList>
            <person name="Patra A.K."/>
            <person name="Ho P.T."/>
            <person name="Jun S."/>
            <person name="Lee S.J."/>
            <person name="Kim Y."/>
            <person name="Won Y.J."/>
        </authorList>
    </citation>
    <scope>NUCLEOTIDE SEQUENCE [LARGE SCALE GENOMIC DNA]</scope>
    <source>
        <strain evidence="19">Wonlab-2016</strain>
    </source>
</reference>
<evidence type="ECO:0000256" key="8">
    <source>
        <dbReference type="ARBA" id="ARBA00023137"/>
    </source>
</evidence>
<dbReference type="GO" id="GO:0004714">
    <property type="term" value="F:transmembrane receptor protein tyrosine kinase activity"/>
    <property type="evidence" value="ECO:0007669"/>
    <property type="project" value="UniProtKB-EC"/>
</dbReference>
<evidence type="ECO:0000256" key="9">
    <source>
        <dbReference type="ARBA" id="ARBA00023157"/>
    </source>
</evidence>
<name>A0ABD0L6H7_9CAEN</name>
<evidence type="ECO:0000256" key="3">
    <source>
        <dbReference type="ARBA" id="ARBA00022572"/>
    </source>
</evidence>
<comment type="subcellular location">
    <subcellularLocation>
        <location evidence="1">Membrane</location>
        <topology evidence="1">Single-pass type I membrane protein</topology>
    </subcellularLocation>
</comment>
<comment type="caution">
    <text evidence="11">Lacks conserved residue(s) required for the propagation of feature annotation.</text>
</comment>
<feature type="compositionally biased region" description="Polar residues" evidence="14">
    <location>
        <begin position="626"/>
        <end position="650"/>
    </location>
</feature>
<keyword evidence="8" id="KW-0829">Tyrosine-protein kinase</keyword>
<dbReference type="PROSITE" id="PS00021">
    <property type="entry name" value="KRINGLE_1"/>
    <property type="match status" value="1"/>
</dbReference>
<feature type="compositionally biased region" description="Basic residues" evidence="14">
    <location>
        <begin position="271"/>
        <end position="280"/>
    </location>
</feature>
<feature type="compositionally biased region" description="Low complexity" evidence="14">
    <location>
        <begin position="770"/>
        <end position="782"/>
    </location>
</feature>
<dbReference type="GO" id="GO:0005524">
    <property type="term" value="F:ATP binding"/>
    <property type="evidence" value="ECO:0007669"/>
    <property type="project" value="UniProtKB-UniRule"/>
</dbReference>
<dbReference type="CDD" id="cd00108">
    <property type="entry name" value="KR"/>
    <property type="match status" value="1"/>
</dbReference>
<gene>
    <name evidence="19" type="ORF">BaRGS_00013702</name>
</gene>
<dbReference type="InterPro" id="IPR050122">
    <property type="entry name" value="RTK"/>
</dbReference>
<dbReference type="PROSITE" id="PS00109">
    <property type="entry name" value="PROTEIN_KINASE_TYR"/>
    <property type="match status" value="1"/>
</dbReference>
<evidence type="ECO:0000256" key="13">
    <source>
        <dbReference type="RuleBase" id="RU000312"/>
    </source>
</evidence>
<dbReference type="SMART" id="SM00219">
    <property type="entry name" value="TyrKc"/>
    <property type="match status" value="1"/>
</dbReference>
<keyword evidence="13 15" id="KW-0812">Transmembrane</keyword>
<keyword evidence="9" id="KW-1015">Disulfide bond</keyword>
<evidence type="ECO:0000256" key="2">
    <source>
        <dbReference type="ARBA" id="ARBA00022553"/>
    </source>
</evidence>
<dbReference type="InterPro" id="IPR001245">
    <property type="entry name" value="Ser-Thr/Tyr_kinase_cat_dom"/>
</dbReference>
<feature type="compositionally biased region" description="Gly residues" evidence="14">
    <location>
        <begin position="651"/>
        <end position="663"/>
    </location>
</feature>
<keyword evidence="13" id="KW-0675">Receptor</keyword>
<comment type="similarity">
    <text evidence="13">Belongs to the protein kinase superfamily. Tyr protein kinase family. Insulin receptor subfamily.</text>
</comment>
<keyword evidence="20" id="KW-1185">Reference proteome</keyword>
<sequence>MELACLLRCHMGVRDEKDEKGEGFCQTYRGNTCSQFVGNMSIYVESKYTQGLSEERFIAAFAVIASSNHLSQRCQDYGIRSLCFHAFPLCDESSDKPRPRQICRDECVILENDLCNKLLPKCHLLKGPGTPEGDNCIRIDVPNAERVNHRHECYNGTGTKYMGRVSRTKSGQRCQQWNSDTPHVHSFKSSKFPELAGGHNYCRNPGNTMSGPWCFTTNENVQKELCSIPQCVTESTENNKLMYILVPSITIPLALAILLAIVCFCQRSRSRPGNRNHHSANGKTTQPVELSPLNPKPTSRAKEFPAQNIRYLQELGEGAFGKVYKGELIGLYGDNSVTKVAIKTLKENASPKVQNDFRREVDLMSEMRHPNIVCLLGVCMRQEPMCMLFEFMVQGDLHEYLIMHSPHSDISMVDKSRAGGGGKVLEYPDMLHISTQIAAGMEYLASHHFVHRDLAARNVLVGEGLIVKISDFGLSRDIYSSDYYRVQSKSLLPVRWMPPESIMYGKFTTDSDVWSFGVVLWEVFSFGLQPYFGYSNQEVIEMIRSRQLLPQPEDCPARIYGLMVECWNEIPARRPSFRECHARLRAWKSEMLAVQNPHWSLSQSQSAHSSSTHQSSQSQPSHHSSTGPSNTTALTGLTGSSNTSDPNSTGTAGGGSGIGGVVGGPPQMVPVSGGMPPHLGGPPQPHFTIPASQMTSMPPHMMGQGGMQPHYVLARPGMAPMTVAVPPPAYNGYSANINKASPAASVTSSKSSNSGASGGSGPAVPPPPVNGLNGPNGLPNANHSNMGNGGMRIASPQPPVNSLPATDCAKFNNYLPHNAYIPTEQRTSDI</sequence>
<evidence type="ECO:0000259" key="17">
    <source>
        <dbReference type="PROSITE" id="PS50038"/>
    </source>
</evidence>
<dbReference type="SUPFAM" id="SSF57440">
    <property type="entry name" value="Kringle-like"/>
    <property type="match status" value="1"/>
</dbReference>
<keyword evidence="7 12" id="KW-0067">ATP-binding</keyword>
<dbReference type="InterPro" id="IPR020067">
    <property type="entry name" value="Frizzled_dom"/>
</dbReference>
<evidence type="ECO:0000256" key="11">
    <source>
        <dbReference type="PROSITE-ProRule" id="PRU00121"/>
    </source>
</evidence>
<dbReference type="EMBL" id="JACVVK020000078">
    <property type="protein sequence ID" value="KAK7495062.1"/>
    <property type="molecule type" value="Genomic_DNA"/>
</dbReference>
<dbReference type="PROSITE" id="PS00239">
    <property type="entry name" value="RECEPTOR_TYR_KIN_II"/>
    <property type="match status" value="1"/>
</dbReference>
<proteinExistence type="inferred from homology"/>
<evidence type="ECO:0000256" key="14">
    <source>
        <dbReference type="SAM" id="MobiDB-lite"/>
    </source>
</evidence>
<dbReference type="InterPro" id="IPR011009">
    <property type="entry name" value="Kinase-like_dom_sf"/>
</dbReference>
<evidence type="ECO:0000256" key="12">
    <source>
        <dbReference type="PROSITE-ProRule" id="PRU10141"/>
    </source>
</evidence>
<evidence type="ECO:0000256" key="15">
    <source>
        <dbReference type="SAM" id="Phobius"/>
    </source>
</evidence>
<evidence type="ECO:0000256" key="10">
    <source>
        <dbReference type="ARBA" id="ARBA00051243"/>
    </source>
</evidence>
<dbReference type="InterPro" id="IPR013806">
    <property type="entry name" value="Kringle-like"/>
</dbReference>
<keyword evidence="5 12" id="KW-0547">Nucleotide-binding</keyword>
<dbReference type="InterPro" id="IPR018056">
    <property type="entry name" value="Kringle_CS"/>
</dbReference>
<dbReference type="Proteomes" id="UP001519460">
    <property type="component" value="Unassembled WGS sequence"/>
</dbReference>
<feature type="domain" description="Kringle" evidence="18">
    <location>
        <begin position="152"/>
        <end position="231"/>
    </location>
</feature>
<dbReference type="Pfam" id="PF00051">
    <property type="entry name" value="Kringle"/>
    <property type="match status" value="1"/>
</dbReference>
<protein>
    <recommendedName>
        <fullName evidence="13">Tyrosine-protein kinase receptor</fullName>
        <ecNumber evidence="13">2.7.10.1</ecNumber>
    </recommendedName>
</protein>
<dbReference type="InterPro" id="IPR017441">
    <property type="entry name" value="Protein_kinase_ATP_BS"/>
</dbReference>
<comment type="catalytic activity">
    <reaction evidence="10 13">
        <text>L-tyrosyl-[protein] + ATP = O-phospho-L-tyrosyl-[protein] + ADP + H(+)</text>
        <dbReference type="Rhea" id="RHEA:10596"/>
        <dbReference type="Rhea" id="RHEA-COMP:10136"/>
        <dbReference type="Rhea" id="RHEA-COMP:20101"/>
        <dbReference type="ChEBI" id="CHEBI:15378"/>
        <dbReference type="ChEBI" id="CHEBI:30616"/>
        <dbReference type="ChEBI" id="CHEBI:46858"/>
        <dbReference type="ChEBI" id="CHEBI:61978"/>
        <dbReference type="ChEBI" id="CHEBI:456216"/>
        <dbReference type="EC" id="2.7.10.1"/>
    </reaction>
</comment>
<dbReference type="SUPFAM" id="SSF56112">
    <property type="entry name" value="Protein kinase-like (PK-like)"/>
    <property type="match status" value="1"/>
</dbReference>
<dbReference type="EC" id="2.7.10.1" evidence="13"/>
<keyword evidence="3 11" id="KW-0420">Kringle</keyword>
<dbReference type="PRINTS" id="PR00109">
    <property type="entry name" value="TYRKINASE"/>
</dbReference>
<dbReference type="PROSITE" id="PS50070">
    <property type="entry name" value="KRINGLE_2"/>
    <property type="match status" value="1"/>
</dbReference>
<dbReference type="PROSITE" id="PS00107">
    <property type="entry name" value="PROTEIN_KINASE_ATP"/>
    <property type="match status" value="1"/>
</dbReference>
<keyword evidence="15" id="KW-0472">Membrane</keyword>
<dbReference type="PROSITE" id="PS50038">
    <property type="entry name" value="FZ"/>
    <property type="match status" value="1"/>
</dbReference>
<evidence type="ECO:0000313" key="20">
    <source>
        <dbReference type="Proteomes" id="UP001519460"/>
    </source>
</evidence>
<dbReference type="CDD" id="cd05048">
    <property type="entry name" value="PTKc_Ror"/>
    <property type="match status" value="1"/>
</dbReference>
<evidence type="ECO:0000256" key="7">
    <source>
        <dbReference type="ARBA" id="ARBA00022840"/>
    </source>
</evidence>
<feature type="region of interest" description="Disordered" evidence="14">
    <location>
        <begin position="599"/>
        <end position="703"/>
    </location>
</feature>
<dbReference type="Gene3D" id="3.30.200.20">
    <property type="entry name" value="Phosphorylase Kinase, domain 1"/>
    <property type="match status" value="1"/>
</dbReference>
<dbReference type="InterPro" id="IPR008266">
    <property type="entry name" value="Tyr_kinase_AS"/>
</dbReference>
<evidence type="ECO:0000259" key="18">
    <source>
        <dbReference type="PROSITE" id="PS50070"/>
    </source>
</evidence>
<feature type="compositionally biased region" description="Low complexity" evidence="14">
    <location>
        <begin position="744"/>
        <end position="755"/>
    </location>
</feature>